<dbReference type="GeneID" id="19278359"/>
<evidence type="ECO:0000313" key="2">
    <source>
        <dbReference type="Proteomes" id="UP000030651"/>
    </source>
</evidence>
<dbReference type="PANTHER" id="PTHR40257">
    <property type="match status" value="1"/>
</dbReference>
<evidence type="ECO:0000313" key="1">
    <source>
        <dbReference type="EMBL" id="ETS74862.1"/>
    </source>
</evidence>
<dbReference type="HOGENOM" id="CLU_085773_0_0_1"/>
<organism evidence="1 2">
    <name type="scientific">Pestalotiopsis fici (strain W106-1 / CGMCC3.15140)</name>
    <dbReference type="NCBI Taxonomy" id="1229662"/>
    <lineage>
        <taxon>Eukaryota</taxon>
        <taxon>Fungi</taxon>
        <taxon>Dikarya</taxon>
        <taxon>Ascomycota</taxon>
        <taxon>Pezizomycotina</taxon>
        <taxon>Sordariomycetes</taxon>
        <taxon>Xylariomycetidae</taxon>
        <taxon>Amphisphaeriales</taxon>
        <taxon>Sporocadaceae</taxon>
        <taxon>Pestalotiopsis</taxon>
    </lineage>
</organism>
<dbReference type="AlphaFoldDB" id="W3WP09"/>
<proteinExistence type="predicted"/>
<accession>W3WP09</accession>
<gene>
    <name evidence="1" type="ORF">PFICI_13346</name>
</gene>
<dbReference type="OrthoDB" id="265717at2759"/>
<protein>
    <recommendedName>
        <fullName evidence="3">DUF1330 domain-containing protein</fullName>
    </recommendedName>
</protein>
<dbReference type="RefSeq" id="XP_007840118.1">
    <property type="nucleotide sequence ID" value="XM_007841927.1"/>
</dbReference>
<reference evidence="2" key="1">
    <citation type="journal article" date="2015" name="BMC Genomics">
        <title>Genomic and transcriptomic analysis of the endophytic fungus Pestalotiopsis fici reveals its lifestyle and high potential for synthesis of natural products.</title>
        <authorList>
            <person name="Wang X."/>
            <person name="Zhang X."/>
            <person name="Liu L."/>
            <person name="Xiang M."/>
            <person name="Wang W."/>
            <person name="Sun X."/>
            <person name="Che Y."/>
            <person name="Guo L."/>
            <person name="Liu G."/>
            <person name="Guo L."/>
            <person name="Wang C."/>
            <person name="Yin W.B."/>
            <person name="Stadler M."/>
            <person name="Zhang X."/>
            <person name="Liu X."/>
        </authorList>
    </citation>
    <scope>NUCLEOTIDE SEQUENCE [LARGE SCALE GENOMIC DNA]</scope>
    <source>
        <strain evidence="2">W106-1 / CGMCC3.15140</strain>
    </source>
</reference>
<evidence type="ECO:0008006" key="3">
    <source>
        <dbReference type="Google" id="ProtNLM"/>
    </source>
</evidence>
<dbReference type="Gene3D" id="3.30.70.100">
    <property type="match status" value="1"/>
</dbReference>
<dbReference type="InParanoid" id="W3WP09"/>
<dbReference type="KEGG" id="pfy:PFICI_13346"/>
<name>W3WP09_PESFW</name>
<dbReference type="EMBL" id="KI912119">
    <property type="protein sequence ID" value="ETS74862.1"/>
    <property type="molecule type" value="Genomic_DNA"/>
</dbReference>
<dbReference type="Proteomes" id="UP000030651">
    <property type="component" value="Unassembled WGS sequence"/>
</dbReference>
<dbReference type="PANTHER" id="PTHR40257:SF1">
    <property type="entry name" value="DUF1330 DOMAIN-CONTAINING PROTEIN"/>
    <property type="match status" value="1"/>
</dbReference>
<keyword evidence="2" id="KW-1185">Reference proteome</keyword>
<sequence>MAPVTAHLIALSPSSDAKSFEHALKTFRSQANGSSLLWAGYCHHWIHEPQLSRPALTGIGSILKQWDFVLVTDQTIPNAQGLPVALLNLVSDHWSITFDAADELINGVEDSMRDVISKSPPALPAGWSPEDLSGLRKSAPPADLVTSLGTRSPVFGKDKSASLMDLKTFVESHVLENPGPIFMFNLLSFFPNQQAQYLNYVSAFVQEIGPKYGARPVIYGFGVSGWTSRPEDAADPGVWENVAVIGYPSLLHFAKMLDDARYAELDRAYKGGVVRDNPLICCTTVDFTA</sequence>